<protein>
    <submittedName>
        <fullName evidence="3 4">Uncharacterized protein LOC130496203</fullName>
    </submittedName>
</protein>
<feature type="transmembrane region" description="Helical" evidence="1">
    <location>
        <begin position="47"/>
        <end position="65"/>
    </location>
</feature>
<proteinExistence type="predicted"/>
<keyword evidence="2" id="KW-1185">Reference proteome</keyword>
<evidence type="ECO:0000313" key="2">
    <source>
        <dbReference type="Proteomes" id="UP000504610"/>
    </source>
</evidence>
<evidence type="ECO:0000313" key="3">
    <source>
        <dbReference type="RefSeq" id="XP_056844046.1"/>
    </source>
</evidence>
<gene>
    <name evidence="3 4" type="primary">LOC130496203</name>
</gene>
<keyword evidence="1" id="KW-1133">Transmembrane helix</keyword>
<dbReference type="AlphaFoldDB" id="A0A9W3BXM5"/>
<feature type="transmembrane region" description="Helical" evidence="1">
    <location>
        <begin position="85"/>
        <end position="103"/>
    </location>
</feature>
<keyword evidence="1" id="KW-0812">Transmembrane</keyword>
<dbReference type="OrthoDB" id="419167at2759"/>
<reference evidence="3 4" key="2">
    <citation type="submission" date="2025-04" db="UniProtKB">
        <authorList>
            <consortium name="RefSeq"/>
        </authorList>
    </citation>
    <scope>IDENTIFICATION</scope>
    <source>
        <tissue evidence="3 4">Leaf</tissue>
    </source>
</reference>
<dbReference type="KEGG" id="rsz:130496203"/>
<name>A0A9W3BXM5_RAPSA</name>
<reference evidence="2" key="1">
    <citation type="journal article" date="2019" name="Database">
        <title>The radish genome database (RadishGD): an integrated information resource for radish genomics.</title>
        <authorList>
            <person name="Yu H.J."/>
            <person name="Baek S."/>
            <person name="Lee Y.J."/>
            <person name="Cho A."/>
            <person name="Mun J.H."/>
        </authorList>
    </citation>
    <scope>NUCLEOTIDE SEQUENCE [LARGE SCALE GENOMIC DNA]</scope>
    <source>
        <strain evidence="2">cv. WK10039</strain>
    </source>
</reference>
<evidence type="ECO:0000313" key="4">
    <source>
        <dbReference type="RefSeq" id="XP_056844047.1"/>
    </source>
</evidence>
<keyword evidence="1" id="KW-0472">Membrane</keyword>
<dbReference type="GeneID" id="130496203"/>
<dbReference type="Proteomes" id="UP000504610">
    <property type="component" value="Chromosome 6"/>
</dbReference>
<organism evidence="2 4">
    <name type="scientific">Raphanus sativus</name>
    <name type="common">Radish</name>
    <name type="synonym">Raphanus raphanistrum var. sativus</name>
    <dbReference type="NCBI Taxonomy" id="3726"/>
    <lineage>
        <taxon>Eukaryota</taxon>
        <taxon>Viridiplantae</taxon>
        <taxon>Streptophyta</taxon>
        <taxon>Embryophyta</taxon>
        <taxon>Tracheophyta</taxon>
        <taxon>Spermatophyta</taxon>
        <taxon>Magnoliopsida</taxon>
        <taxon>eudicotyledons</taxon>
        <taxon>Gunneridae</taxon>
        <taxon>Pentapetalae</taxon>
        <taxon>rosids</taxon>
        <taxon>malvids</taxon>
        <taxon>Brassicales</taxon>
        <taxon>Brassicaceae</taxon>
        <taxon>Brassiceae</taxon>
        <taxon>Raphanus</taxon>
    </lineage>
</organism>
<accession>A0A9W3BXM5</accession>
<dbReference type="RefSeq" id="XP_056844047.1">
    <property type="nucleotide sequence ID" value="XM_056988067.1"/>
</dbReference>
<evidence type="ECO:0000256" key="1">
    <source>
        <dbReference type="SAM" id="Phobius"/>
    </source>
</evidence>
<dbReference type="RefSeq" id="XP_056844046.1">
    <property type="nucleotide sequence ID" value="XM_056988066.1"/>
</dbReference>
<sequence>MNVKRGGELMWMDFIMVDVNVNSNLFMNSDSVSGFFAGFVIRRTSSCVAEVNLMICFVPVLSSLWANHQKVREKPLLSVLVFFQAARNIVLLAVPALFFTVLFL</sequence>